<dbReference type="AlphaFoldDB" id="A0A251SBU8"/>
<accession>A0A251SBU8</accession>
<dbReference type="InterPro" id="IPR052992">
    <property type="entry name" value="SDR_member_12"/>
</dbReference>
<protein>
    <submittedName>
        <fullName evidence="1">Putative NAD(P)-binding domain-containing protein</fullName>
    </submittedName>
</protein>
<keyword evidence="3" id="KW-1185">Reference proteome</keyword>
<dbReference type="PANTHER" id="PTHR44656:SF7">
    <property type="entry name" value="DEHYDROGENASE_REDUCTASE SDR FAMILY MEMBER 12"/>
    <property type="match status" value="1"/>
</dbReference>
<evidence type="ECO:0000313" key="2">
    <source>
        <dbReference type="EMBL" id="OTF97278.1"/>
    </source>
</evidence>
<gene>
    <name evidence="2" type="ORF">HannXRQ_Chr14g0432871</name>
    <name evidence="1" type="ORF">HannXRQ_Chr15g0492851</name>
</gene>
<dbReference type="InterPro" id="IPR036291">
    <property type="entry name" value="NAD(P)-bd_dom_sf"/>
</dbReference>
<name>A0A251SBU8_HELAN</name>
<dbReference type="EMBL" id="CM007904">
    <property type="protein sequence ID" value="OTF96324.1"/>
    <property type="molecule type" value="Genomic_DNA"/>
</dbReference>
<organism evidence="1 3">
    <name type="scientific">Helianthus annuus</name>
    <name type="common">Common sunflower</name>
    <dbReference type="NCBI Taxonomy" id="4232"/>
    <lineage>
        <taxon>Eukaryota</taxon>
        <taxon>Viridiplantae</taxon>
        <taxon>Streptophyta</taxon>
        <taxon>Embryophyta</taxon>
        <taxon>Tracheophyta</taxon>
        <taxon>Spermatophyta</taxon>
        <taxon>Magnoliopsida</taxon>
        <taxon>eudicotyledons</taxon>
        <taxon>Gunneridae</taxon>
        <taxon>Pentapetalae</taxon>
        <taxon>asterids</taxon>
        <taxon>campanulids</taxon>
        <taxon>Asterales</taxon>
        <taxon>Asteraceae</taxon>
        <taxon>Asteroideae</taxon>
        <taxon>Heliantheae alliance</taxon>
        <taxon>Heliantheae</taxon>
        <taxon>Helianthus</taxon>
    </lineage>
</organism>
<dbReference type="PANTHER" id="PTHR44656">
    <property type="entry name" value="DEHYDROGENASE/REDUCTASE SDR FAMILY MEMBER 12"/>
    <property type="match status" value="1"/>
</dbReference>
<reference evidence="1" key="2">
    <citation type="submission" date="2017-02" db="EMBL/GenBank/DDBJ databases">
        <title>Sunflower complete genome.</title>
        <authorList>
            <person name="Langlade N."/>
            <person name="Munos S."/>
        </authorList>
    </citation>
    <scope>NUCLEOTIDE SEQUENCE [LARGE SCALE GENOMIC DNA]</scope>
    <source>
        <tissue evidence="1">Leaves</tissue>
    </source>
</reference>
<dbReference type="Proteomes" id="UP000215914">
    <property type="component" value="Chromosome 14"/>
</dbReference>
<dbReference type="STRING" id="4232.A0A251SBU8"/>
<dbReference type="Proteomes" id="UP000215914">
    <property type="component" value="Chromosome 15"/>
</dbReference>
<dbReference type="EMBL" id="CM007903">
    <property type="protein sequence ID" value="OTF97278.1"/>
    <property type="molecule type" value="Genomic_DNA"/>
</dbReference>
<sequence length="142" mass="16349">MSGIDDINILLMKNIRKKKTEMWKVSNRSGKIDGAERLCDWSKWFGLTHRQFFRLMILAQVSMVALTEKWAQKYGDKGIGFYAIHLGWVATDGVAMSLSSFSKSYVLVSSFNIHISFQLYYWFQFAGRCVCVCARSSIVLLR</sequence>
<evidence type="ECO:0000313" key="1">
    <source>
        <dbReference type="EMBL" id="OTF96324.1"/>
    </source>
</evidence>
<evidence type="ECO:0000313" key="3">
    <source>
        <dbReference type="Proteomes" id="UP000215914"/>
    </source>
</evidence>
<reference evidence="3" key="1">
    <citation type="journal article" date="2017" name="Nature">
        <title>The sunflower genome provides insights into oil metabolism, flowering and Asterid evolution.</title>
        <authorList>
            <person name="Badouin H."/>
            <person name="Gouzy J."/>
            <person name="Grassa C.J."/>
            <person name="Murat F."/>
            <person name="Staton S.E."/>
            <person name="Cottret L."/>
            <person name="Lelandais-Briere C."/>
            <person name="Owens G.L."/>
            <person name="Carrere S."/>
            <person name="Mayjonade B."/>
            <person name="Legrand L."/>
            <person name="Gill N."/>
            <person name="Kane N.C."/>
            <person name="Bowers J.E."/>
            <person name="Hubner S."/>
            <person name="Bellec A."/>
            <person name="Berard A."/>
            <person name="Berges H."/>
            <person name="Blanchet N."/>
            <person name="Boniface M.C."/>
            <person name="Brunel D."/>
            <person name="Catrice O."/>
            <person name="Chaidir N."/>
            <person name="Claudel C."/>
            <person name="Donnadieu C."/>
            <person name="Faraut T."/>
            <person name="Fievet G."/>
            <person name="Helmstetter N."/>
            <person name="King M."/>
            <person name="Knapp S.J."/>
            <person name="Lai Z."/>
            <person name="Le Paslier M.C."/>
            <person name="Lippi Y."/>
            <person name="Lorenzon L."/>
            <person name="Mandel J.R."/>
            <person name="Marage G."/>
            <person name="Marchand G."/>
            <person name="Marquand E."/>
            <person name="Bret-Mestries E."/>
            <person name="Morien E."/>
            <person name="Nambeesan S."/>
            <person name="Nguyen T."/>
            <person name="Pegot-Espagnet P."/>
            <person name="Pouilly N."/>
            <person name="Raftis F."/>
            <person name="Sallet E."/>
            <person name="Schiex T."/>
            <person name="Thomas J."/>
            <person name="Vandecasteele C."/>
            <person name="Vares D."/>
            <person name="Vear F."/>
            <person name="Vautrin S."/>
            <person name="Crespi M."/>
            <person name="Mangin B."/>
            <person name="Burke J.M."/>
            <person name="Salse J."/>
            <person name="Munos S."/>
            <person name="Vincourt P."/>
            <person name="Rieseberg L.H."/>
            <person name="Langlade N.B."/>
        </authorList>
    </citation>
    <scope>NUCLEOTIDE SEQUENCE [LARGE SCALE GENOMIC DNA]</scope>
    <source>
        <strain evidence="3">cv. SF193</strain>
    </source>
</reference>
<dbReference type="SUPFAM" id="SSF51735">
    <property type="entry name" value="NAD(P)-binding Rossmann-fold domains"/>
    <property type="match status" value="1"/>
</dbReference>
<proteinExistence type="predicted"/>